<evidence type="ECO:0000313" key="3">
    <source>
        <dbReference type="EMBL" id="SUZ77991.1"/>
    </source>
</evidence>
<dbReference type="InterPro" id="IPR029061">
    <property type="entry name" value="THDP-binding"/>
</dbReference>
<evidence type="ECO:0000256" key="2">
    <source>
        <dbReference type="ARBA" id="ARBA00023239"/>
    </source>
</evidence>
<reference evidence="3" key="1">
    <citation type="submission" date="2018-05" db="EMBL/GenBank/DDBJ databases">
        <authorList>
            <person name="Lanie J.A."/>
            <person name="Ng W.-L."/>
            <person name="Kazmierczak K.M."/>
            <person name="Andrzejewski T.M."/>
            <person name="Davidsen T.M."/>
            <person name="Wayne K.J."/>
            <person name="Tettelin H."/>
            <person name="Glass J.I."/>
            <person name="Rusch D."/>
            <person name="Podicherti R."/>
            <person name="Tsui H.-C.T."/>
            <person name="Winkler M.E."/>
        </authorList>
    </citation>
    <scope>NUCLEOTIDE SEQUENCE</scope>
</reference>
<dbReference type="EMBL" id="UINC01001338">
    <property type="protein sequence ID" value="SUZ77991.1"/>
    <property type="molecule type" value="Genomic_DNA"/>
</dbReference>
<proteinExistence type="predicted"/>
<keyword evidence="1" id="KW-0210">Decarboxylase</keyword>
<dbReference type="SUPFAM" id="SSF52518">
    <property type="entry name" value="Thiamin diphosphate-binding fold (THDP-binding)"/>
    <property type="match status" value="1"/>
</dbReference>
<name>A0A381QF82_9ZZZZ</name>
<accession>A0A381QF82</accession>
<protein>
    <recommendedName>
        <fullName evidence="4">Thiamine pyrophosphate enzyme N-terminal TPP-binding domain-containing protein</fullName>
    </recommendedName>
</protein>
<dbReference type="InterPro" id="IPR051818">
    <property type="entry name" value="TPP_dependent_decarboxylase"/>
</dbReference>
<evidence type="ECO:0000256" key="1">
    <source>
        <dbReference type="ARBA" id="ARBA00022793"/>
    </source>
</evidence>
<dbReference type="PANTHER" id="PTHR42818">
    <property type="entry name" value="SULFOPYRUVATE DECARBOXYLASE SUBUNIT ALPHA"/>
    <property type="match status" value="1"/>
</dbReference>
<dbReference type="PANTHER" id="PTHR42818:SF1">
    <property type="entry name" value="SULFOPYRUVATE DECARBOXYLASE"/>
    <property type="match status" value="1"/>
</dbReference>
<organism evidence="3">
    <name type="scientific">marine metagenome</name>
    <dbReference type="NCBI Taxonomy" id="408172"/>
    <lineage>
        <taxon>unclassified sequences</taxon>
        <taxon>metagenomes</taxon>
        <taxon>ecological metagenomes</taxon>
    </lineage>
</organism>
<dbReference type="Gene3D" id="3.40.50.970">
    <property type="match status" value="1"/>
</dbReference>
<sequence>MATQEVILHPSSVVEELKKNNISHVVWLPDSETNFMFQLLTNEPTLDLVPVCREGETMAIAAGLWVGGKRPIVLIQNTGIFEAGDSIRGLGLDVNQPLVMLVGYRGWSRHGLTKDSAARFIEHILHAWGITYYLIETDEDADRISLAIEEADRTSKPVAVLVGTEFGS</sequence>
<dbReference type="AlphaFoldDB" id="A0A381QF82"/>
<dbReference type="GO" id="GO:0016831">
    <property type="term" value="F:carboxy-lyase activity"/>
    <property type="evidence" value="ECO:0007669"/>
    <property type="project" value="UniProtKB-KW"/>
</dbReference>
<keyword evidence="2" id="KW-0456">Lyase</keyword>
<gene>
    <name evidence="3" type="ORF">METZ01_LOCUS30845</name>
</gene>
<evidence type="ECO:0008006" key="4">
    <source>
        <dbReference type="Google" id="ProtNLM"/>
    </source>
</evidence>